<evidence type="ECO:0000313" key="12">
    <source>
        <dbReference type="Proteomes" id="UP001478817"/>
    </source>
</evidence>
<dbReference type="Pfam" id="PF01316">
    <property type="entry name" value="Arg_repressor"/>
    <property type="match status" value="1"/>
</dbReference>
<comment type="pathway">
    <text evidence="8">Amino-acid biosynthesis; L-arginine biosynthesis [regulation].</text>
</comment>
<evidence type="ECO:0000256" key="8">
    <source>
        <dbReference type="HAMAP-Rule" id="MF_00173"/>
    </source>
</evidence>
<dbReference type="PANTHER" id="PTHR34471">
    <property type="entry name" value="ARGININE REPRESSOR"/>
    <property type="match status" value="1"/>
</dbReference>
<keyword evidence="7 8" id="KW-0804">Transcription</keyword>
<evidence type="ECO:0000313" key="11">
    <source>
        <dbReference type="EMBL" id="MEQ2638369.1"/>
    </source>
</evidence>
<evidence type="ECO:0000256" key="3">
    <source>
        <dbReference type="ARBA" id="ARBA00022490"/>
    </source>
</evidence>
<keyword evidence="3 8" id="KW-0963">Cytoplasm</keyword>
<dbReference type="RefSeq" id="WP_349183060.1">
    <property type="nucleotide sequence ID" value="NZ_JBBNGS010000018.1"/>
</dbReference>
<evidence type="ECO:0000256" key="5">
    <source>
        <dbReference type="ARBA" id="ARBA00023015"/>
    </source>
</evidence>
<comment type="caution">
    <text evidence="11">The sequence shown here is derived from an EMBL/GenBank/DDBJ whole genome shotgun (WGS) entry which is preliminary data.</text>
</comment>
<keyword evidence="5 8" id="KW-0805">Transcription regulation</keyword>
<dbReference type="InterPro" id="IPR036251">
    <property type="entry name" value="Arg_repress_C_sf"/>
</dbReference>
<keyword evidence="6 8" id="KW-0238">DNA-binding</keyword>
<comment type="function">
    <text evidence="8">Regulates arginine biosynthesis genes.</text>
</comment>
<keyword evidence="8" id="KW-0028">Amino-acid biosynthesis</keyword>
<keyword evidence="4 8" id="KW-0678">Repressor</keyword>
<evidence type="ECO:0000256" key="6">
    <source>
        <dbReference type="ARBA" id="ARBA00023125"/>
    </source>
</evidence>
<dbReference type="InterPro" id="IPR020900">
    <property type="entry name" value="Arg_repress_DNA-bd"/>
</dbReference>
<name>A0ABV1IHJ2_9ACTN</name>
<dbReference type="InterPro" id="IPR036388">
    <property type="entry name" value="WH-like_DNA-bd_sf"/>
</dbReference>
<dbReference type="Gene3D" id="1.10.10.10">
    <property type="entry name" value="Winged helix-like DNA-binding domain superfamily/Winged helix DNA-binding domain"/>
    <property type="match status" value="1"/>
</dbReference>
<evidence type="ECO:0000256" key="2">
    <source>
        <dbReference type="ARBA" id="ARBA00008316"/>
    </source>
</evidence>
<accession>A0ABV1IHJ2</accession>
<keyword evidence="8" id="KW-0055">Arginine biosynthesis</keyword>
<dbReference type="PANTHER" id="PTHR34471:SF1">
    <property type="entry name" value="ARGININE REPRESSOR"/>
    <property type="match status" value="1"/>
</dbReference>
<evidence type="ECO:0000256" key="7">
    <source>
        <dbReference type="ARBA" id="ARBA00023163"/>
    </source>
</evidence>
<comment type="similarity">
    <text evidence="2 8">Belongs to the ArgR family.</text>
</comment>
<dbReference type="InterPro" id="IPR001669">
    <property type="entry name" value="Arg_repress"/>
</dbReference>
<dbReference type="InterPro" id="IPR036390">
    <property type="entry name" value="WH_DNA-bd_sf"/>
</dbReference>
<dbReference type="PRINTS" id="PR01467">
    <property type="entry name" value="ARGREPRESSOR"/>
</dbReference>
<dbReference type="EMBL" id="JBBNGS010000018">
    <property type="protein sequence ID" value="MEQ2638369.1"/>
    <property type="molecule type" value="Genomic_DNA"/>
</dbReference>
<reference evidence="11 12" key="1">
    <citation type="submission" date="2024-04" db="EMBL/GenBank/DDBJ databases">
        <title>Human intestinal bacterial collection.</title>
        <authorList>
            <person name="Pauvert C."/>
            <person name="Hitch T.C.A."/>
            <person name="Clavel T."/>
        </authorList>
    </citation>
    <scope>NUCLEOTIDE SEQUENCE [LARGE SCALE GENOMIC DNA]</scope>
    <source>
        <strain evidence="11 12">CLA-AA-H197</strain>
    </source>
</reference>
<protein>
    <recommendedName>
        <fullName evidence="8">Arginine repressor</fullName>
    </recommendedName>
</protein>
<dbReference type="SUPFAM" id="SSF55252">
    <property type="entry name" value="C-terminal domain of arginine repressor"/>
    <property type="match status" value="1"/>
</dbReference>
<dbReference type="Pfam" id="PF02863">
    <property type="entry name" value="Arg_repressor_C"/>
    <property type="match status" value="1"/>
</dbReference>
<sequence>MKRRNSRQDAIREIVRGKTVRTQRGLVDELQAMGYACTQATVSRDIADMGLRKLPEGVYVLAEDLHLQRMLSEFVVCVLRAENLVVVKCQPGTASGVAAAVDDAALAHALGSVAGNDTVLVVADTTENAKSLQNLIQKLGNAE</sequence>
<feature type="domain" description="Arginine repressor DNA-binding" evidence="9">
    <location>
        <begin position="3"/>
        <end position="64"/>
    </location>
</feature>
<comment type="subcellular location">
    <subcellularLocation>
        <location evidence="1 8">Cytoplasm</location>
    </subcellularLocation>
</comment>
<evidence type="ECO:0000259" key="9">
    <source>
        <dbReference type="Pfam" id="PF01316"/>
    </source>
</evidence>
<dbReference type="Proteomes" id="UP001478817">
    <property type="component" value="Unassembled WGS sequence"/>
</dbReference>
<evidence type="ECO:0000256" key="1">
    <source>
        <dbReference type="ARBA" id="ARBA00004496"/>
    </source>
</evidence>
<organism evidence="11 12">
    <name type="scientific">Paratractidigestivibacter faecalis</name>
    <dbReference type="NCBI Taxonomy" id="2292441"/>
    <lineage>
        <taxon>Bacteria</taxon>
        <taxon>Bacillati</taxon>
        <taxon>Actinomycetota</taxon>
        <taxon>Coriobacteriia</taxon>
        <taxon>Coriobacteriales</taxon>
        <taxon>Atopobiaceae</taxon>
        <taxon>Paratractidigestivibacter</taxon>
    </lineage>
</organism>
<dbReference type="HAMAP" id="MF_00173">
    <property type="entry name" value="Arg_repressor"/>
    <property type="match status" value="1"/>
</dbReference>
<feature type="domain" description="Arginine repressor C-terminal" evidence="10">
    <location>
        <begin position="71"/>
        <end position="137"/>
    </location>
</feature>
<dbReference type="InterPro" id="IPR020899">
    <property type="entry name" value="Arg_repress_C"/>
</dbReference>
<evidence type="ECO:0000256" key="4">
    <source>
        <dbReference type="ARBA" id="ARBA00022491"/>
    </source>
</evidence>
<keyword evidence="12" id="KW-1185">Reference proteome</keyword>
<evidence type="ECO:0000259" key="10">
    <source>
        <dbReference type="Pfam" id="PF02863"/>
    </source>
</evidence>
<proteinExistence type="inferred from homology"/>
<dbReference type="Gene3D" id="3.30.1360.40">
    <property type="match status" value="1"/>
</dbReference>
<dbReference type="SUPFAM" id="SSF46785">
    <property type="entry name" value="Winged helix' DNA-binding domain"/>
    <property type="match status" value="1"/>
</dbReference>
<gene>
    <name evidence="8" type="primary">argR</name>
    <name evidence="11" type="ORF">AAAT05_08465</name>
</gene>